<dbReference type="Proteomes" id="UP000094056">
    <property type="component" value="Unassembled WGS sequence"/>
</dbReference>
<organism evidence="1 2">
    <name type="scientific">Candidatus Scalindua rubra</name>
    <dbReference type="NCBI Taxonomy" id="1872076"/>
    <lineage>
        <taxon>Bacteria</taxon>
        <taxon>Pseudomonadati</taxon>
        <taxon>Planctomycetota</taxon>
        <taxon>Candidatus Brocadiia</taxon>
        <taxon>Candidatus Brocadiales</taxon>
        <taxon>Candidatus Scalinduaceae</taxon>
        <taxon>Candidatus Scalindua</taxon>
    </lineage>
</organism>
<accession>A0A1E3XF18</accession>
<dbReference type="AlphaFoldDB" id="A0A1E3XF18"/>
<protein>
    <submittedName>
        <fullName evidence="1">Uncharacterized protein</fullName>
    </submittedName>
</protein>
<evidence type="ECO:0000313" key="2">
    <source>
        <dbReference type="Proteomes" id="UP000094056"/>
    </source>
</evidence>
<reference evidence="1 2" key="1">
    <citation type="submission" date="2016-07" db="EMBL/GenBank/DDBJ databases">
        <title>Draft genome of Scalindua rubra, obtained from a brine-seawater interface in the Red Sea, sheds light on salt adaptation in anammox bacteria.</title>
        <authorList>
            <person name="Speth D.R."/>
            <person name="Lagkouvardos I."/>
            <person name="Wang Y."/>
            <person name="Qian P.-Y."/>
            <person name="Dutilh B.E."/>
            <person name="Jetten M.S."/>
        </authorList>
    </citation>
    <scope>NUCLEOTIDE SEQUENCE [LARGE SCALE GENOMIC DNA]</scope>
    <source>
        <strain evidence="1">BSI-1</strain>
    </source>
</reference>
<gene>
    <name evidence="1" type="ORF">SCARUB_00597</name>
</gene>
<evidence type="ECO:0000313" key="1">
    <source>
        <dbReference type="EMBL" id="ODS34223.1"/>
    </source>
</evidence>
<proteinExistence type="predicted"/>
<dbReference type="EMBL" id="MAYW01000010">
    <property type="protein sequence ID" value="ODS34223.1"/>
    <property type="molecule type" value="Genomic_DNA"/>
</dbReference>
<comment type="caution">
    <text evidence="1">The sequence shown here is derived from an EMBL/GenBank/DDBJ whole genome shotgun (WGS) entry which is preliminary data.</text>
</comment>
<name>A0A1E3XF18_9BACT</name>
<sequence>MLCNGGSKLLSRACPVRYSILLSSNIVIPKYARASLGIIV</sequence>